<dbReference type="Gene3D" id="1.10.510.10">
    <property type="entry name" value="Transferase(Phosphotransferase) domain 1"/>
    <property type="match status" value="1"/>
</dbReference>
<dbReference type="EMBL" id="RCZG01000016">
    <property type="protein sequence ID" value="TPG29590.1"/>
    <property type="molecule type" value="Genomic_DNA"/>
</dbReference>
<evidence type="ECO:0000313" key="15">
    <source>
        <dbReference type="Proteomes" id="UP000320095"/>
    </source>
</evidence>
<evidence type="ECO:0000256" key="6">
    <source>
        <dbReference type="ARBA" id="ARBA00022679"/>
    </source>
</evidence>
<dbReference type="PROSITE" id="PS50011">
    <property type="entry name" value="PROTEIN_KINASE_DOM"/>
    <property type="match status" value="1"/>
</dbReference>
<feature type="compositionally biased region" description="Low complexity" evidence="11">
    <location>
        <begin position="364"/>
        <end position="392"/>
    </location>
</feature>
<proteinExistence type="inferred from homology"/>
<keyword evidence="6" id="KW-0808">Transferase</keyword>
<evidence type="ECO:0000313" key="14">
    <source>
        <dbReference type="EMBL" id="TPG29590.1"/>
    </source>
</evidence>
<keyword evidence="12" id="KW-1133">Transmembrane helix</keyword>
<dbReference type="InterPro" id="IPR001245">
    <property type="entry name" value="Ser-Thr/Tyr_kinase_cat_dom"/>
</dbReference>
<evidence type="ECO:0000256" key="10">
    <source>
        <dbReference type="ARBA" id="ARBA00023212"/>
    </source>
</evidence>
<evidence type="ECO:0000256" key="11">
    <source>
        <dbReference type="SAM" id="MobiDB-lite"/>
    </source>
</evidence>
<evidence type="ECO:0000256" key="7">
    <source>
        <dbReference type="ARBA" id="ARBA00022741"/>
    </source>
</evidence>
<feature type="region of interest" description="Disordered" evidence="11">
    <location>
        <begin position="364"/>
        <end position="414"/>
    </location>
</feature>
<keyword evidence="12" id="KW-0472">Membrane</keyword>
<dbReference type="OrthoDB" id="5241055at2"/>
<evidence type="ECO:0000256" key="3">
    <source>
        <dbReference type="ARBA" id="ARBA00010886"/>
    </source>
</evidence>
<name>A0A502DZL0_9MYCO</name>
<dbReference type="SMART" id="SM00220">
    <property type="entry name" value="S_TKc"/>
    <property type="match status" value="1"/>
</dbReference>
<dbReference type="PANTHER" id="PTHR43289:SF6">
    <property type="entry name" value="SERINE_THREONINE-PROTEIN KINASE NEKL-3"/>
    <property type="match status" value="1"/>
</dbReference>
<dbReference type="RefSeq" id="WP_140698123.1">
    <property type="nucleotide sequence ID" value="NZ_RCZG01000016.1"/>
</dbReference>
<dbReference type="PANTHER" id="PTHR43289">
    <property type="entry name" value="MITOGEN-ACTIVATED PROTEIN KINASE KINASE KINASE 20-RELATED"/>
    <property type="match status" value="1"/>
</dbReference>
<keyword evidence="5 14" id="KW-0723">Serine/threonine-protein kinase</keyword>
<dbReference type="AlphaFoldDB" id="A0A502DZL0"/>
<dbReference type="InterPro" id="IPR000719">
    <property type="entry name" value="Prot_kinase_dom"/>
</dbReference>
<dbReference type="SUPFAM" id="SSF56112">
    <property type="entry name" value="Protein kinase-like (PK-like)"/>
    <property type="match status" value="1"/>
</dbReference>
<keyword evidence="15" id="KW-1185">Reference proteome</keyword>
<protein>
    <recommendedName>
        <fullName evidence="4">non-specific serine/threonine protein kinase</fullName>
        <ecNumber evidence="4">2.7.11.1</ecNumber>
    </recommendedName>
</protein>
<dbReference type="GO" id="GO:0005813">
    <property type="term" value="C:centrosome"/>
    <property type="evidence" value="ECO:0007669"/>
    <property type="project" value="UniProtKB-SubCell"/>
</dbReference>
<reference evidence="14 15" key="1">
    <citation type="journal article" date="2019" name="Environ. Microbiol.">
        <title>Species interactions and distinct microbial communities in high Arctic permafrost affected cryosols are associated with the CH4 and CO2 gas fluxes.</title>
        <authorList>
            <person name="Altshuler I."/>
            <person name="Hamel J."/>
            <person name="Turney S."/>
            <person name="Magnuson E."/>
            <person name="Levesque R."/>
            <person name="Greer C."/>
            <person name="Whyte L.G."/>
        </authorList>
    </citation>
    <scope>NUCLEOTIDE SEQUENCE [LARGE SCALE GENOMIC DNA]</scope>
    <source>
        <strain evidence="14 15">S5.20</strain>
    </source>
</reference>
<dbReference type="Gene3D" id="3.30.200.20">
    <property type="entry name" value="Phosphorylase Kinase, domain 1"/>
    <property type="match status" value="1"/>
</dbReference>
<keyword evidence="7" id="KW-0547">Nucleotide-binding</keyword>
<evidence type="ECO:0000256" key="8">
    <source>
        <dbReference type="ARBA" id="ARBA00022777"/>
    </source>
</evidence>
<keyword evidence="8 14" id="KW-0418">Kinase</keyword>
<dbReference type="Proteomes" id="UP000320095">
    <property type="component" value="Unassembled WGS sequence"/>
</dbReference>
<evidence type="ECO:0000256" key="2">
    <source>
        <dbReference type="ARBA" id="ARBA00004647"/>
    </source>
</evidence>
<evidence type="ECO:0000256" key="5">
    <source>
        <dbReference type="ARBA" id="ARBA00022527"/>
    </source>
</evidence>
<evidence type="ECO:0000256" key="12">
    <source>
        <dbReference type="SAM" id="Phobius"/>
    </source>
</evidence>
<keyword evidence="10" id="KW-0206">Cytoskeleton</keyword>
<dbReference type="EC" id="2.7.11.1" evidence="4"/>
<dbReference type="InterPro" id="IPR011009">
    <property type="entry name" value="Kinase-like_dom_sf"/>
</dbReference>
<feature type="region of interest" description="Disordered" evidence="11">
    <location>
        <begin position="308"/>
        <end position="330"/>
    </location>
</feature>
<organism evidence="14 15">
    <name type="scientific">Mycolicibacterium hodleri</name>
    <dbReference type="NCBI Taxonomy" id="49897"/>
    <lineage>
        <taxon>Bacteria</taxon>
        <taxon>Bacillati</taxon>
        <taxon>Actinomycetota</taxon>
        <taxon>Actinomycetes</taxon>
        <taxon>Mycobacteriales</taxon>
        <taxon>Mycobacteriaceae</taxon>
        <taxon>Mycolicibacterium</taxon>
    </lineage>
</organism>
<comment type="similarity">
    <text evidence="3">Belongs to the protein kinase superfamily. NEK Ser/Thr protein kinase family. NIMA subfamily.</text>
</comment>
<comment type="subcellular location">
    <subcellularLocation>
        <location evidence="1">Cytoplasm</location>
        <location evidence="1">Cytoskeleton</location>
        <location evidence="1">Microtubule organizing center</location>
        <location evidence="1">Centrosome</location>
    </subcellularLocation>
    <subcellularLocation>
        <location evidence="2">Cytoplasm</location>
        <location evidence="2">Cytoskeleton</location>
        <location evidence="2">Spindle pole</location>
    </subcellularLocation>
</comment>
<keyword evidence="9" id="KW-0067">ATP-binding</keyword>
<evidence type="ECO:0000259" key="13">
    <source>
        <dbReference type="PROSITE" id="PS50011"/>
    </source>
</evidence>
<gene>
    <name evidence="14" type="ORF">EAH80_26625</name>
</gene>
<feature type="transmembrane region" description="Helical" evidence="12">
    <location>
        <begin position="338"/>
        <end position="359"/>
    </location>
</feature>
<dbReference type="GO" id="GO:0004674">
    <property type="term" value="F:protein serine/threonine kinase activity"/>
    <property type="evidence" value="ECO:0007669"/>
    <property type="project" value="UniProtKB-KW"/>
</dbReference>
<dbReference type="Pfam" id="PF07714">
    <property type="entry name" value="PK_Tyr_Ser-Thr"/>
    <property type="match status" value="1"/>
</dbReference>
<comment type="caution">
    <text evidence="14">The sequence shown here is derived from an EMBL/GenBank/DDBJ whole genome shotgun (WGS) entry which is preliminary data.</text>
</comment>
<keyword evidence="10" id="KW-0963">Cytoplasm</keyword>
<feature type="domain" description="Protein kinase" evidence="13">
    <location>
        <begin position="12"/>
        <end position="281"/>
    </location>
</feature>
<dbReference type="GO" id="GO:0000922">
    <property type="term" value="C:spindle pole"/>
    <property type="evidence" value="ECO:0007669"/>
    <property type="project" value="UniProtKB-SubCell"/>
</dbReference>
<dbReference type="GO" id="GO:0005524">
    <property type="term" value="F:ATP binding"/>
    <property type="evidence" value="ECO:0007669"/>
    <property type="project" value="UniProtKB-KW"/>
</dbReference>
<accession>A0A502DZL0</accession>
<dbReference type="CDD" id="cd14014">
    <property type="entry name" value="STKc_PknB_like"/>
    <property type="match status" value="1"/>
</dbReference>
<evidence type="ECO:0000256" key="4">
    <source>
        <dbReference type="ARBA" id="ARBA00012513"/>
    </source>
</evidence>
<keyword evidence="12" id="KW-0812">Transmembrane</keyword>
<evidence type="ECO:0000256" key="1">
    <source>
        <dbReference type="ARBA" id="ARBA00004300"/>
    </source>
</evidence>
<evidence type="ECO:0000256" key="9">
    <source>
        <dbReference type="ARBA" id="ARBA00022840"/>
    </source>
</evidence>
<sequence length="506" mass="52503">MPLRSGDVFAGYTVVRQLAAGARGEVYLTAHPQLLRQDALRVLPAAASSDERFRAAFLRHADTAATLWHPHIVGVHDHGEYRGLLWLSMDFVDGTDAGSLIRDRYDTGMAADKVLDIVTSIADALDYAHARHSVHGNVTAASILLTGDRRRRVVLTDFGIPRSVDAAGEGVTDGRADQYGLAATAYHLLGGKPLEASTHPKPVAPLGDTRQDLAAFDPALMRALSVDPLQRFNACLDFAAALRDAATAATQAQPVADPAAHAPTEHLARPTTGSGMPALFVPAWSAEEPGPEDGFDLEVEPEFAPTMAASQLSPPPQMSDPPFDAEPDDDGAVGAGRIWAFTGVAALLALIVVLVVVVARGGSVGSSAGSSPSRSPSSSALTPPAAAEPTTTGVGGRPMPAPIRGADPTGEECEGGYQITGQADWASQGVRGSPAATCAFVSNVLKAYWDAADPSRETRSVVAAGAIPCAEGAACVGSDFFVTCSAEGSDPWITCRGGRDAVVVLY</sequence>